<dbReference type="NCBIfam" id="NF038214">
    <property type="entry name" value="IS21_help_AAA"/>
    <property type="match status" value="1"/>
</dbReference>
<dbReference type="PANTHER" id="PTHR30050">
    <property type="entry name" value="CHROMOSOMAL REPLICATION INITIATOR PROTEIN DNAA"/>
    <property type="match status" value="1"/>
</dbReference>
<dbReference type="AlphaFoldDB" id="A0AAU9DQX7"/>
<dbReference type="InterPro" id="IPR028350">
    <property type="entry name" value="DNAC/IstB-like"/>
</dbReference>
<gene>
    <name evidence="5" type="ORF">KIMC2_20950</name>
</gene>
<dbReference type="InterPro" id="IPR003593">
    <property type="entry name" value="AAA+_ATPase"/>
</dbReference>
<sequence>MEQIKEIQTIMKELRLSAAAKVIPELVQTANVDQASYSDFLLSVMHKEQKERAEKARLRRFTWATLPYQRSLDEFEVNIQPALSQKQFNELRELNWVDQSYNLILLGPTGVGKTFLSVGLCVEAINNGYSAIFITMGDLIKVLKTETISRQSQIRLKHLLKANLIVLDDLMFMALDQDEANLLFYFINKLYEQTSFIITSNKSPEQWSEVIGDEVITGAILDRIVQKSQVIEMIGDSYRVTHRQTIFKDNK</sequence>
<proteinExistence type="inferred from homology"/>
<organism evidence="5 6">
    <name type="scientific">Xylocopilactobacillus apis</name>
    <dbReference type="NCBI Taxonomy" id="2932183"/>
    <lineage>
        <taxon>Bacteria</taxon>
        <taxon>Bacillati</taxon>
        <taxon>Bacillota</taxon>
        <taxon>Bacilli</taxon>
        <taxon>Lactobacillales</taxon>
        <taxon>Lactobacillaceae</taxon>
        <taxon>Xylocopilactobacillus</taxon>
    </lineage>
</organism>
<evidence type="ECO:0000259" key="4">
    <source>
        <dbReference type="SMART" id="SM00382"/>
    </source>
</evidence>
<keyword evidence="3" id="KW-0067">ATP-binding</keyword>
<dbReference type="Proteomes" id="UP001321804">
    <property type="component" value="Chromosome"/>
</dbReference>
<evidence type="ECO:0000256" key="1">
    <source>
        <dbReference type="ARBA" id="ARBA00008059"/>
    </source>
</evidence>
<reference evidence="5 6" key="1">
    <citation type="journal article" date="2023" name="Microbiol. Spectr.">
        <title>Symbiosis of Carpenter Bees with Uncharacterized Lactic Acid Bacteria Showing NAD Auxotrophy.</title>
        <authorList>
            <person name="Kawasaki S."/>
            <person name="Ozawa K."/>
            <person name="Mori T."/>
            <person name="Yamamoto A."/>
            <person name="Ito M."/>
            <person name="Ohkuma M."/>
            <person name="Sakamoto M."/>
            <person name="Matsutani M."/>
        </authorList>
    </citation>
    <scope>NUCLEOTIDE SEQUENCE [LARGE SCALE GENOMIC DNA]</scope>
    <source>
        <strain evidence="5 6">KimC2</strain>
    </source>
</reference>
<dbReference type="KEGG" id="xak:KIMC2_20950"/>
<comment type="similarity">
    <text evidence="1">Belongs to the IS21/IS1162 putative ATP-binding protein family.</text>
</comment>
<evidence type="ECO:0000256" key="2">
    <source>
        <dbReference type="ARBA" id="ARBA00022741"/>
    </source>
</evidence>
<protein>
    <recommendedName>
        <fullName evidence="4">AAA+ ATPase domain-containing protein</fullName>
    </recommendedName>
</protein>
<dbReference type="GO" id="GO:0006260">
    <property type="term" value="P:DNA replication"/>
    <property type="evidence" value="ECO:0007669"/>
    <property type="project" value="TreeGrafter"/>
</dbReference>
<keyword evidence="6" id="KW-1185">Reference proteome</keyword>
<dbReference type="Pfam" id="PF01695">
    <property type="entry name" value="IstB_IS21"/>
    <property type="match status" value="1"/>
</dbReference>
<dbReference type="InterPro" id="IPR027417">
    <property type="entry name" value="P-loop_NTPase"/>
</dbReference>
<dbReference type="PANTHER" id="PTHR30050:SF4">
    <property type="entry name" value="ATP-BINDING PROTEIN RV3427C IN INSERTION SEQUENCE-RELATED"/>
    <property type="match status" value="1"/>
</dbReference>
<dbReference type="RefSeq" id="WP_317696678.1">
    <property type="nucleotide sequence ID" value="NZ_AP026801.1"/>
</dbReference>
<dbReference type="Gene3D" id="3.40.50.300">
    <property type="entry name" value="P-loop containing nucleotide triphosphate hydrolases"/>
    <property type="match status" value="1"/>
</dbReference>
<feature type="domain" description="AAA+ ATPase" evidence="4">
    <location>
        <begin position="99"/>
        <end position="232"/>
    </location>
</feature>
<evidence type="ECO:0000313" key="5">
    <source>
        <dbReference type="EMBL" id="BDR57533.1"/>
    </source>
</evidence>
<evidence type="ECO:0000256" key="3">
    <source>
        <dbReference type="ARBA" id="ARBA00022840"/>
    </source>
</evidence>
<dbReference type="SUPFAM" id="SSF52540">
    <property type="entry name" value="P-loop containing nucleoside triphosphate hydrolases"/>
    <property type="match status" value="1"/>
</dbReference>
<evidence type="ECO:0000313" key="6">
    <source>
        <dbReference type="Proteomes" id="UP001321804"/>
    </source>
</evidence>
<accession>A0AAU9DQX7</accession>
<name>A0AAU9DQX7_9LACO</name>
<keyword evidence="2" id="KW-0547">Nucleotide-binding</keyword>
<dbReference type="GO" id="GO:0005524">
    <property type="term" value="F:ATP binding"/>
    <property type="evidence" value="ECO:0007669"/>
    <property type="project" value="UniProtKB-KW"/>
</dbReference>
<dbReference type="EMBL" id="AP026801">
    <property type="protein sequence ID" value="BDR57533.1"/>
    <property type="molecule type" value="Genomic_DNA"/>
</dbReference>
<dbReference type="CDD" id="cd00009">
    <property type="entry name" value="AAA"/>
    <property type="match status" value="1"/>
</dbReference>
<dbReference type="InterPro" id="IPR047661">
    <property type="entry name" value="IstB"/>
</dbReference>
<dbReference type="InterPro" id="IPR002611">
    <property type="entry name" value="IstB_ATP-bd"/>
</dbReference>
<dbReference type="SMART" id="SM00382">
    <property type="entry name" value="AAA"/>
    <property type="match status" value="1"/>
</dbReference>
<dbReference type="PIRSF" id="PIRSF003073">
    <property type="entry name" value="DNAC_TnpB_IstB"/>
    <property type="match status" value="1"/>
</dbReference>